<feature type="region of interest" description="Disordered" evidence="1">
    <location>
        <begin position="243"/>
        <end position="273"/>
    </location>
</feature>
<organism evidence="2 3">
    <name type="scientific">Phytophthora megakarya</name>
    <dbReference type="NCBI Taxonomy" id="4795"/>
    <lineage>
        <taxon>Eukaryota</taxon>
        <taxon>Sar</taxon>
        <taxon>Stramenopiles</taxon>
        <taxon>Oomycota</taxon>
        <taxon>Peronosporomycetes</taxon>
        <taxon>Peronosporales</taxon>
        <taxon>Peronosporaceae</taxon>
        <taxon>Phytophthora</taxon>
    </lineage>
</organism>
<accession>A0A225UQF4</accession>
<evidence type="ECO:0000313" key="2">
    <source>
        <dbReference type="EMBL" id="OWY95191.1"/>
    </source>
</evidence>
<dbReference type="AlphaFoldDB" id="A0A225UQF4"/>
<evidence type="ECO:0000313" key="3">
    <source>
        <dbReference type="Proteomes" id="UP000198211"/>
    </source>
</evidence>
<proteinExistence type="predicted"/>
<feature type="compositionally biased region" description="Low complexity" evidence="1">
    <location>
        <begin position="243"/>
        <end position="258"/>
    </location>
</feature>
<dbReference type="EMBL" id="NBNE01013286">
    <property type="protein sequence ID" value="OWY95191.1"/>
    <property type="molecule type" value="Genomic_DNA"/>
</dbReference>
<dbReference type="Proteomes" id="UP000198211">
    <property type="component" value="Unassembled WGS sequence"/>
</dbReference>
<feature type="non-terminal residue" evidence="2">
    <location>
        <position position="1"/>
    </location>
</feature>
<gene>
    <name evidence="2" type="ORF">PHMEG_00034870</name>
</gene>
<keyword evidence="3" id="KW-1185">Reference proteome</keyword>
<protein>
    <submittedName>
        <fullName evidence="2">Uncharacterized protein</fullName>
    </submittedName>
</protein>
<sequence length="294" mass="32657">LVRMWRRFSGHCYVDNEKIDLCVVLWERRHWLQVSALNNAIRRFKEDPDPLGPFTHVVLGLWFHLNRMRNNLADLLRQQIDRLWEWCTSAGGRTTEVLLEPSYLQYSTEGLEWAPDSTDWFRELRVLDAKQPWRNCWIDAPAKHPYNTTYAPCNPSAPLFVPASMTRQAVVSIIVVDKSLADADLTAPWVTMASAVAEVPEVSPAKTAEEGSVDFAGVPSIPVETSEALDDYSFPFAPAEAAASGESSMATESSATPTGVEAPAHDAGEPPSDIVLAPFEMLVQITTSERLASE</sequence>
<comment type="caution">
    <text evidence="2">The sequence shown here is derived from an EMBL/GenBank/DDBJ whole genome shotgun (WGS) entry which is preliminary data.</text>
</comment>
<reference evidence="3" key="1">
    <citation type="submission" date="2017-03" db="EMBL/GenBank/DDBJ databases">
        <title>Phytopthora megakarya and P. palmivora, two closely related causual agents of cacao black pod achieved similar genome size and gene model numbers by different mechanisms.</title>
        <authorList>
            <person name="Ali S."/>
            <person name="Shao J."/>
            <person name="Larry D.J."/>
            <person name="Kronmiller B."/>
            <person name="Shen D."/>
            <person name="Strem M.D."/>
            <person name="Melnick R.L."/>
            <person name="Guiltinan M.J."/>
            <person name="Tyler B.M."/>
            <person name="Meinhardt L.W."/>
            <person name="Bailey B.A."/>
        </authorList>
    </citation>
    <scope>NUCLEOTIDE SEQUENCE [LARGE SCALE GENOMIC DNA]</scope>
    <source>
        <strain evidence="3">zdho120</strain>
    </source>
</reference>
<name>A0A225UQF4_9STRA</name>
<evidence type="ECO:0000256" key="1">
    <source>
        <dbReference type="SAM" id="MobiDB-lite"/>
    </source>
</evidence>